<gene>
    <name evidence="3" type="ORF">Ae201684_000389</name>
</gene>
<feature type="signal peptide" evidence="2">
    <location>
        <begin position="1"/>
        <end position="16"/>
    </location>
</feature>
<evidence type="ECO:0000313" key="4">
    <source>
        <dbReference type="Proteomes" id="UP000481153"/>
    </source>
</evidence>
<reference evidence="3 4" key="1">
    <citation type="submission" date="2019-07" db="EMBL/GenBank/DDBJ databases">
        <title>Genomics analysis of Aphanomyces spp. identifies a new class of oomycete effector associated with host adaptation.</title>
        <authorList>
            <person name="Gaulin E."/>
        </authorList>
    </citation>
    <scope>NUCLEOTIDE SEQUENCE [LARGE SCALE GENOMIC DNA]</scope>
    <source>
        <strain evidence="3 4">ATCC 201684</strain>
    </source>
</reference>
<dbReference type="EMBL" id="VJMJ01000002">
    <property type="protein sequence ID" value="KAF0745367.1"/>
    <property type="molecule type" value="Genomic_DNA"/>
</dbReference>
<feature type="compositionally biased region" description="Low complexity" evidence="1">
    <location>
        <begin position="117"/>
        <end position="129"/>
    </location>
</feature>
<proteinExistence type="predicted"/>
<dbReference type="AlphaFoldDB" id="A0A6G0XXU8"/>
<evidence type="ECO:0008006" key="5">
    <source>
        <dbReference type="Google" id="ProtNLM"/>
    </source>
</evidence>
<keyword evidence="4" id="KW-1185">Reference proteome</keyword>
<keyword evidence="2" id="KW-0732">Signal</keyword>
<feature type="chain" id="PRO_5026243500" description="CBM1 domain-containing protein" evidence="2">
    <location>
        <begin position="17"/>
        <end position="168"/>
    </location>
</feature>
<evidence type="ECO:0000313" key="3">
    <source>
        <dbReference type="EMBL" id="KAF0745367.1"/>
    </source>
</evidence>
<dbReference type="VEuPathDB" id="FungiDB:AeMF1_011969"/>
<dbReference type="Proteomes" id="UP000481153">
    <property type="component" value="Unassembled WGS sequence"/>
</dbReference>
<sequence>MKRAAFIAAVLAVATATPVSVCRDATYSIDGPICSGSGVLPAGSQCPQAGSVAMQDCHPYLPSWNAATSSCVLKERATCVKIATGAWGCVLPSVGCGGVAPAKKKNQVPFVCDPNESSSSSDELWSYSETDAPSVASTTLDEADLSWFESSKTTVHHPSASDDQPPEN</sequence>
<organism evidence="3 4">
    <name type="scientific">Aphanomyces euteiches</name>
    <dbReference type="NCBI Taxonomy" id="100861"/>
    <lineage>
        <taxon>Eukaryota</taxon>
        <taxon>Sar</taxon>
        <taxon>Stramenopiles</taxon>
        <taxon>Oomycota</taxon>
        <taxon>Saprolegniomycetes</taxon>
        <taxon>Saprolegniales</taxon>
        <taxon>Verrucalvaceae</taxon>
        <taxon>Aphanomyces</taxon>
    </lineage>
</organism>
<protein>
    <recommendedName>
        <fullName evidence="5">CBM1 domain-containing protein</fullName>
    </recommendedName>
</protein>
<comment type="caution">
    <text evidence="3">The sequence shown here is derived from an EMBL/GenBank/DDBJ whole genome shotgun (WGS) entry which is preliminary data.</text>
</comment>
<feature type="region of interest" description="Disordered" evidence="1">
    <location>
        <begin position="117"/>
        <end position="138"/>
    </location>
</feature>
<evidence type="ECO:0000256" key="1">
    <source>
        <dbReference type="SAM" id="MobiDB-lite"/>
    </source>
</evidence>
<accession>A0A6G0XXU8</accession>
<evidence type="ECO:0000256" key="2">
    <source>
        <dbReference type="SAM" id="SignalP"/>
    </source>
</evidence>
<name>A0A6G0XXU8_9STRA</name>